<dbReference type="PANTHER" id="PTHR43537">
    <property type="entry name" value="TRANSCRIPTIONAL REGULATOR, GNTR FAMILY"/>
    <property type="match status" value="1"/>
</dbReference>
<keyword evidence="1" id="KW-0805">Transcription regulation</keyword>
<dbReference type="InterPro" id="IPR008920">
    <property type="entry name" value="TF_FadR/GntR_C"/>
</dbReference>
<name>A0A387B3H9_9MICO</name>
<dbReference type="InterPro" id="IPR000524">
    <property type="entry name" value="Tscrpt_reg_HTH_GntR"/>
</dbReference>
<accession>A0A387B3H9</accession>
<dbReference type="PROSITE" id="PS50949">
    <property type="entry name" value="HTH_GNTR"/>
    <property type="match status" value="1"/>
</dbReference>
<evidence type="ECO:0000259" key="4">
    <source>
        <dbReference type="PROSITE" id="PS50949"/>
    </source>
</evidence>
<dbReference type="SMART" id="SM00895">
    <property type="entry name" value="FCD"/>
    <property type="match status" value="1"/>
</dbReference>
<dbReference type="EMBL" id="CP032630">
    <property type="protein sequence ID" value="AYF98122.1"/>
    <property type="molecule type" value="Genomic_DNA"/>
</dbReference>
<sequence length="247" mass="27460">MVSSGSSERGPRVPVPWTRVEAKGGEVSLENALPQVARSGSLAEQVYRALRESIADGRLPAGSRVTERQLATALDVSPTPVREALSKLEHEGLVERSDSRRLRIADHPAETLHELMEVEVMLRGAEARFAARKITDEALERMRRILDELVASRESLTLAQQFEMAQRFDAEIARAAANPALRSLIESYAIYASDYRLSLAAEDAKNPDWVASRIADHREILAALAARDEDAVERTMRRHARSSIRTL</sequence>
<dbReference type="SUPFAM" id="SSF46785">
    <property type="entry name" value="Winged helix' DNA-binding domain"/>
    <property type="match status" value="1"/>
</dbReference>
<dbReference type="Proteomes" id="UP000278886">
    <property type="component" value="Chromosome"/>
</dbReference>
<proteinExistence type="predicted"/>
<dbReference type="OrthoDB" id="3289286at2"/>
<reference evidence="6" key="1">
    <citation type="submission" date="2018-09" db="EMBL/GenBank/DDBJ databases">
        <title>Genome sequencing of strain 2DFWR-13.</title>
        <authorList>
            <person name="Heo J."/>
            <person name="Kim S.-J."/>
            <person name="Kwon S.-W."/>
        </authorList>
    </citation>
    <scope>NUCLEOTIDE SEQUENCE [LARGE SCALE GENOMIC DNA]</scope>
    <source>
        <strain evidence="6">2DFWR-13</strain>
    </source>
</reference>
<dbReference type="Gene3D" id="1.10.10.10">
    <property type="entry name" value="Winged helix-like DNA-binding domain superfamily/Winged helix DNA-binding domain"/>
    <property type="match status" value="1"/>
</dbReference>
<feature type="domain" description="HTH gntR-type" evidence="4">
    <location>
        <begin position="40"/>
        <end position="107"/>
    </location>
</feature>
<keyword evidence="3" id="KW-0804">Transcription</keyword>
<dbReference type="AlphaFoldDB" id="A0A387B3H9"/>
<dbReference type="Pfam" id="PF07729">
    <property type="entry name" value="FCD"/>
    <property type="match status" value="1"/>
</dbReference>
<dbReference type="Pfam" id="PF00392">
    <property type="entry name" value="GntR"/>
    <property type="match status" value="1"/>
</dbReference>
<gene>
    <name evidence="5" type="ORF">D7I47_07565</name>
</gene>
<evidence type="ECO:0000313" key="5">
    <source>
        <dbReference type="EMBL" id="AYF98122.1"/>
    </source>
</evidence>
<evidence type="ECO:0000313" key="6">
    <source>
        <dbReference type="Proteomes" id="UP000278886"/>
    </source>
</evidence>
<protein>
    <submittedName>
        <fullName evidence="5">GntR family transcriptional regulator</fullName>
    </submittedName>
</protein>
<dbReference type="InterPro" id="IPR036390">
    <property type="entry name" value="WH_DNA-bd_sf"/>
</dbReference>
<dbReference type="InterPro" id="IPR036388">
    <property type="entry name" value="WH-like_DNA-bd_sf"/>
</dbReference>
<dbReference type="KEGG" id="lyd:D7I47_07565"/>
<dbReference type="SMART" id="SM00345">
    <property type="entry name" value="HTH_GNTR"/>
    <property type="match status" value="1"/>
</dbReference>
<dbReference type="SUPFAM" id="SSF48008">
    <property type="entry name" value="GntR ligand-binding domain-like"/>
    <property type="match status" value="1"/>
</dbReference>
<evidence type="ECO:0000256" key="2">
    <source>
        <dbReference type="ARBA" id="ARBA00023125"/>
    </source>
</evidence>
<dbReference type="GO" id="GO:0003700">
    <property type="term" value="F:DNA-binding transcription factor activity"/>
    <property type="evidence" value="ECO:0007669"/>
    <property type="project" value="InterPro"/>
</dbReference>
<dbReference type="PANTHER" id="PTHR43537:SF24">
    <property type="entry name" value="GLUCONATE OPERON TRANSCRIPTIONAL REPRESSOR"/>
    <property type="match status" value="1"/>
</dbReference>
<dbReference type="GO" id="GO:0003677">
    <property type="term" value="F:DNA binding"/>
    <property type="evidence" value="ECO:0007669"/>
    <property type="project" value="UniProtKB-KW"/>
</dbReference>
<dbReference type="Gene3D" id="1.20.120.530">
    <property type="entry name" value="GntR ligand-binding domain-like"/>
    <property type="match status" value="1"/>
</dbReference>
<organism evidence="5 6">
    <name type="scientific">Protaetiibacter intestinalis</name>
    <dbReference type="NCBI Taxonomy" id="2419774"/>
    <lineage>
        <taxon>Bacteria</taxon>
        <taxon>Bacillati</taxon>
        <taxon>Actinomycetota</taxon>
        <taxon>Actinomycetes</taxon>
        <taxon>Micrococcales</taxon>
        <taxon>Microbacteriaceae</taxon>
        <taxon>Protaetiibacter</taxon>
    </lineage>
</organism>
<dbReference type="CDD" id="cd07377">
    <property type="entry name" value="WHTH_GntR"/>
    <property type="match status" value="1"/>
</dbReference>
<keyword evidence="2" id="KW-0238">DNA-binding</keyword>
<dbReference type="InterPro" id="IPR011711">
    <property type="entry name" value="GntR_C"/>
</dbReference>
<keyword evidence="6" id="KW-1185">Reference proteome</keyword>
<evidence type="ECO:0000256" key="1">
    <source>
        <dbReference type="ARBA" id="ARBA00023015"/>
    </source>
</evidence>
<evidence type="ECO:0000256" key="3">
    <source>
        <dbReference type="ARBA" id="ARBA00023163"/>
    </source>
</evidence>